<proteinExistence type="inferred from homology"/>
<keyword evidence="1" id="KW-0677">Repeat</keyword>
<evidence type="ECO:0000256" key="3">
    <source>
        <dbReference type="PROSITE-ProRule" id="PRU00339"/>
    </source>
</evidence>
<dbReference type="Gene3D" id="1.25.40.10">
    <property type="entry name" value="Tetratricopeptide repeat domain"/>
    <property type="match status" value="1"/>
</dbReference>
<evidence type="ECO:0000256" key="2">
    <source>
        <dbReference type="ARBA" id="ARBA00022803"/>
    </source>
</evidence>
<feature type="domain" description="EMC2 TPR-like" evidence="5">
    <location>
        <begin position="92"/>
        <end position="206"/>
    </location>
</feature>
<evidence type="ECO:0000256" key="1">
    <source>
        <dbReference type="ARBA" id="ARBA00022737"/>
    </source>
</evidence>
<dbReference type="InterPro" id="IPR011990">
    <property type="entry name" value="TPR-like_helical_dom_sf"/>
</dbReference>
<accession>A0A0A2VD29</accession>
<comment type="caution">
    <text evidence="6">The sequence shown here is derived from an EMBL/GenBank/DDBJ whole genome shotgun (WGS) entry which is preliminary data.</text>
</comment>
<dbReference type="GO" id="GO:0072546">
    <property type="term" value="C:EMC complex"/>
    <property type="evidence" value="ECO:0007669"/>
    <property type="project" value="UniProtKB-UniRule"/>
</dbReference>
<dbReference type="InterPro" id="IPR039856">
    <property type="entry name" value="EMC2-like"/>
</dbReference>
<comment type="similarity">
    <text evidence="4">Belongs to the EMC2 family.</text>
</comment>
<gene>
    <name evidence="6" type="ORF">BBAD15_g8966</name>
</gene>
<comment type="subunit">
    <text evidence="4">Component of the ER membrane protein complex (EMC).</text>
</comment>
<keyword evidence="4" id="KW-0472">Membrane</keyword>
<dbReference type="Proteomes" id="UP000030106">
    <property type="component" value="Unassembled WGS sequence"/>
</dbReference>
<dbReference type="eggNOG" id="KOG3060">
    <property type="taxonomic scope" value="Eukaryota"/>
</dbReference>
<dbReference type="SUPFAM" id="SSF48452">
    <property type="entry name" value="TPR-like"/>
    <property type="match status" value="1"/>
</dbReference>
<dbReference type="HOGENOM" id="CLU_052388_0_0_1"/>
<evidence type="ECO:0000259" key="5">
    <source>
        <dbReference type="Pfam" id="PF22890"/>
    </source>
</evidence>
<dbReference type="STRING" id="1245745.A0A0A2VD29"/>
<evidence type="ECO:0000256" key="4">
    <source>
        <dbReference type="RuleBase" id="RU367091"/>
    </source>
</evidence>
<reference evidence="6 7" key="1">
    <citation type="submission" date="2012-10" db="EMBL/GenBank/DDBJ databases">
        <title>Genome sequencing and analysis of entomopathogenic fungi Beauveria bassiana D1-5.</title>
        <authorList>
            <person name="Li Q."/>
            <person name="Wang L."/>
            <person name="Zhang Z."/>
            <person name="Wang Q."/>
            <person name="Ren J."/>
            <person name="Wang M."/>
            <person name="Xu W."/>
            <person name="Wang J."/>
            <person name="Lu Y."/>
            <person name="Du Q."/>
            <person name="Sun Z."/>
        </authorList>
    </citation>
    <scope>NUCLEOTIDE SEQUENCE [LARGE SCALE GENOMIC DNA]</scope>
    <source>
        <strain evidence="6 7">D1-5</strain>
    </source>
</reference>
<dbReference type="FunFam" id="1.25.40.10:FF:001208">
    <property type="entry name" value="Tetratricopeptide repeat domain-containing protein"/>
    <property type="match status" value="1"/>
</dbReference>
<dbReference type="InterPro" id="IPR019734">
    <property type="entry name" value="TPR_rpt"/>
</dbReference>
<comment type="function">
    <text evidence="4">Part of the endoplasmic reticulum membrane protein complex (EMC) that enables the energy-independent insertion into endoplasmic reticulum membranes of newly synthesized membrane proteins.</text>
</comment>
<comment type="subcellular location">
    <subcellularLocation>
        <location evidence="4">Endoplasmic reticulum membrane</location>
        <topology evidence="4">Peripheral membrane protein</topology>
        <orientation evidence="4">Cytoplasmic side</orientation>
    </subcellularLocation>
</comment>
<dbReference type="PANTHER" id="PTHR12760">
    <property type="entry name" value="TETRATRICOPEPTIDE REPEAT PROTEIN"/>
    <property type="match status" value="1"/>
</dbReference>
<feature type="repeat" description="TPR" evidence="3">
    <location>
        <begin position="160"/>
        <end position="193"/>
    </location>
</feature>
<dbReference type="PROSITE" id="PS50005">
    <property type="entry name" value="TPR"/>
    <property type="match status" value="1"/>
</dbReference>
<dbReference type="AlphaFoldDB" id="A0A0A2VD29"/>
<protein>
    <recommendedName>
        <fullName evidence="4">ER membrane protein complex subunit 2</fullName>
    </recommendedName>
</protein>
<organism evidence="6 7">
    <name type="scientific">Beauveria bassiana D1-5</name>
    <dbReference type="NCBI Taxonomy" id="1245745"/>
    <lineage>
        <taxon>Eukaryota</taxon>
        <taxon>Fungi</taxon>
        <taxon>Dikarya</taxon>
        <taxon>Ascomycota</taxon>
        <taxon>Pezizomycotina</taxon>
        <taxon>Sordariomycetes</taxon>
        <taxon>Hypocreomycetidae</taxon>
        <taxon>Hypocreales</taxon>
        <taxon>Cordycipitaceae</taxon>
        <taxon>Beauveria</taxon>
    </lineage>
</organism>
<keyword evidence="4" id="KW-0256">Endoplasmic reticulum</keyword>
<sequence length="323" mass="35747">MTPSLLRPQVHLSNAEALKLAQLAPEVLKSNPKVFSTSPLAAMFSASETGDVWTIYENLLLACLRTGDDKSASDCLERIVIRFGPKDERVMALEGLTKEAKATNNNDLDEILKEYDAILKENDANVPIAKRKVALLRSMGKIQESIAALNTLLEFNTTDSEAWAELADMYLEEGLYAQAIYALEEVLILQPNSWNTHARLGEVSLMAASALTEGSGQQYAIEALKRFSRSIELCDDYLRGYYGLKLSSDKLLDGFSKGKKQQEDGFPMPDTKTIQKLNQLATTKLAEIVRRHGAQEKLWQGYDAAEVAAARELLSKSSAQVVR</sequence>
<name>A0A0A2VD29_BEABA</name>
<dbReference type="InterPro" id="IPR055217">
    <property type="entry name" value="TPR_EMC2"/>
</dbReference>
<dbReference type="OrthoDB" id="124397at2759"/>
<keyword evidence="2 3" id="KW-0802">TPR repeat</keyword>
<evidence type="ECO:0000313" key="7">
    <source>
        <dbReference type="Proteomes" id="UP000030106"/>
    </source>
</evidence>
<dbReference type="EMBL" id="ANFO01000913">
    <property type="protein sequence ID" value="KGQ05786.1"/>
    <property type="molecule type" value="Genomic_DNA"/>
</dbReference>
<dbReference type="SMART" id="SM00028">
    <property type="entry name" value="TPR"/>
    <property type="match status" value="2"/>
</dbReference>
<dbReference type="Pfam" id="PF22890">
    <property type="entry name" value="TPR_EMC2"/>
    <property type="match status" value="1"/>
</dbReference>
<evidence type="ECO:0000313" key="6">
    <source>
        <dbReference type="EMBL" id="KGQ05786.1"/>
    </source>
</evidence>